<dbReference type="InterPro" id="IPR000644">
    <property type="entry name" value="CBS_dom"/>
</dbReference>
<dbReference type="RefSeq" id="WP_124737955.1">
    <property type="nucleotide sequence ID" value="NZ_CP034086.1"/>
</dbReference>
<dbReference type="KEGG" id="mros:EHO51_04910"/>
<dbReference type="SMART" id="SM00116">
    <property type="entry name" value="CBS"/>
    <property type="match status" value="2"/>
</dbReference>
<reference evidence="4 5" key="1">
    <citation type="submission" date="2018-11" db="EMBL/GenBank/DDBJ databases">
        <title>Genome squencing of methanotrophic bacteria isolated from alkaline groundwater in Korea.</title>
        <authorList>
            <person name="Nguyen L.N."/>
        </authorList>
    </citation>
    <scope>NUCLEOTIDE SEQUENCE [LARGE SCALE GENOMIC DNA]</scope>
    <source>
        <strain evidence="4 5">GW6</strain>
    </source>
</reference>
<dbReference type="PROSITE" id="PS51371">
    <property type="entry name" value="CBS"/>
    <property type="match status" value="2"/>
</dbReference>
<dbReference type="PANTHER" id="PTHR43080">
    <property type="entry name" value="CBS DOMAIN-CONTAINING PROTEIN CBSX3, MITOCHONDRIAL"/>
    <property type="match status" value="1"/>
</dbReference>
<evidence type="ECO:0000313" key="5">
    <source>
        <dbReference type="Proteomes" id="UP000273982"/>
    </source>
</evidence>
<dbReference type="InterPro" id="IPR044725">
    <property type="entry name" value="CBSX3_CBS_dom"/>
</dbReference>
<dbReference type="CDD" id="cd04623">
    <property type="entry name" value="CBS_pair_bac_euk"/>
    <property type="match status" value="1"/>
</dbReference>
<evidence type="ECO:0000313" key="4">
    <source>
        <dbReference type="EMBL" id="AZG76127.1"/>
    </source>
</evidence>
<dbReference type="InterPro" id="IPR051257">
    <property type="entry name" value="Diverse_CBS-Domain"/>
</dbReference>
<dbReference type="Pfam" id="PF00571">
    <property type="entry name" value="CBS"/>
    <property type="match status" value="2"/>
</dbReference>
<name>A0A3G8M335_9HYPH</name>
<dbReference type="Proteomes" id="UP000273982">
    <property type="component" value="Chromosome"/>
</dbReference>
<dbReference type="PANTHER" id="PTHR43080:SF2">
    <property type="entry name" value="CBS DOMAIN-CONTAINING PROTEIN"/>
    <property type="match status" value="1"/>
</dbReference>
<proteinExistence type="predicted"/>
<dbReference type="Gene3D" id="3.10.580.10">
    <property type="entry name" value="CBS-domain"/>
    <property type="match status" value="1"/>
</dbReference>
<accession>A0A3G8M335</accession>
<dbReference type="SUPFAM" id="SSF54631">
    <property type="entry name" value="CBS-domain pair"/>
    <property type="match status" value="1"/>
</dbReference>
<sequence>MTISNILAEKGREVVTASADTTLQQAAQLMMRYRIGALVILDDSGRLAGLIAERDIVSAVALDGPEALTQRISAYMQPSPQPAGEDDAVENTMRVMTIERRRHIPVIRETRLVGLVSIGDVVKYRIRVIEEEHRSMREYIAQA</sequence>
<gene>
    <name evidence="4" type="ORF">EHO51_04910</name>
</gene>
<feature type="domain" description="CBS" evidence="3">
    <location>
        <begin position="76"/>
        <end position="131"/>
    </location>
</feature>
<keyword evidence="1 2" id="KW-0129">CBS domain</keyword>
<dbReference type="InterPro" id="IPR046342">
    <property type="entry name" value="CBS_dom_sf"/>
</dbReference>
<evidence type="ECO:0000256" key="1">
    <source>
        <dbReference type="ARBA" id="ARBA00023122"/>
    </source>
</evidence>
<evidence type="ECO:0000259" key="3">
    <source>
        <dbReference type="PROSITE" id="PS51371"/>
    </source>
</evidence>
<protein>
    <submittedName>
        <fullName evidence="4">CBS domain-containing protein</fullName>
    </submittedName>
</protein>
<evidence type="ECO:0000256" key="2">
    <source>
        <dbReference type="PROSITE-ProRule" id="PRU00703"/>
    </source>
</evidence>
<dbReference type="AlphaFoldDB" id="A0A3G8M335"/>
<organism evidence="4 5">
    <name type="scientific">Methylocystis rosea</name>
    <dbReference type="NCBI Taxonomy" id="173366"/>
    <lineage>
        <taxon>Bacteria</taxon>
        <taxon>Pseudomonadati</taxon>
        <taxon>Pseudomonadota</taxon>
        <taxon>Alphaproteobacteria</taxon>
        <taxon>Hyphomicrobiales</taxon>
        <taxon>Methylocystaceae</taxon>
        <taxon>Methylocystis</taxon>
    </lineage>
</organism>
<dbReference type="EMBL" id="CP034086">
    <property type="protein sequence ID" value="AZG76127.1"/>
    <property type="molecule type" value="Genomic_DNA"/>
</dbReference>
<feature type="domain" description="CBS" evidence="3">
    <location>
        <begin position="8"/>
        <end position="68"/>
    </location>
</feature>